<accession>U9TR85</accession>
<dbReference type="HOGENOM" id="CLU_1705187_0_0_1"/>
<protein>
    <submittedName>
        <fullName evidence="1">Uncharacterized protein</fullName>
    </submittedName>
</protein>
<organism evidence="1">
    <name type="scientific">Rhizophagus irregularis (strain DAOM 181602 / DAOM 197198 / MUCL 43194)</name>
    <name type="common">Arbuscular mycorrhizal fungus</name>
    <name type="synonym">Glomus intraradices</name>
    <dbReference type="NCBI Taxonomy" id="747089"/>
    <lineage>
        <taxon>Eukaryota</taxon>
        <taxon>Fungi</taxon>
        <taxon>Fungi incertae sedis</taxon>
        <taxon>Mucoromycota</taxon>
        <taxon>Glomeromycotina</taxon>
        <taxon>Glomeromycetes</taxon>
        <taxon>Glomerales</taxon>
        <taxon>Glomeraceae</taxon>
        <taxon>Rhizophagus</taxon>
    </lineage>
</organism>
<reference evidence="1" key="1">
    <citation type="submission" date="2013-07" db="EMBL/GenBank/DDBJ databases">
        <title>The genome of an arbuscular mycorrhizal fungus provides insights into the evolution of the oldest plant symbiosis.</title>
        <authorList>
            <consortium name="DOE Joint Genome Institute"/>
            <person name="Tisserant E."/>
            <person name="Malbreil M."/>
            <person name="Kuo A."/>
            <person name="Kohler A."/>
            <person name="Symeonidi A."/>
            <person name="Balestrini R."/>
            <person name="Charron P."/>
            <person name="Duensing N."/>
            <person name="Frei-dit-Frey N."/>
            <person name="Gianinazzi-Pearson V."/>
            <person name="Gilbert B."/>
            <person name="Handa Y."/>
            <person name="Hijri M."/>
            <person name="Kaul R."/>
            <person name="Kawaguchi M."/>
            <person name="Krajinski F."/>
            <person name="Lammers P."/>
            <person name="Lapierre D."/>
            <person name="Masclaux F.G."/>
            <person name="Murat C."/>
            <person name="Morin E."/>
            <person name="Ndikumana S."/>
            <person name="Pagni M."/>
            <person name="Petitpierre D."/>
            <person name="Requena N."/>
            <person name="Rosikiewicz P."/>
            <person name="Riley R."/>
            <person name="Saito K."/>
            <person name="San Clemente H."/>
            <person name="Shapiro H."/>
            <person name="van Tuinen D."/>
            <person name="Becard G."/>
            <person name="Bonfante P."/>
            <person name="Paszkowski U."/>
            <person name="Shachar-Hill Y."/>
            <person name="Young J.P."/>
            <person name="Sanders I.R."/>
            <person name="Henrissat B."/>
            <person name="Rensing S.A."/>
            <person name="Grigoriev I.V."/>
            <person name="Corradi N."/>
            <person name="Roux C."/>
            <person name="Martin F."/>
        </authorList>
    </citation>
    <scope>NUCLEOTIDE SEQUENCE</scope>
    <source>
        <strain evidence="1">DAOM 197198</strain>
    </source>
</reference>
<name>U9TR85_RHIID</name>
<proteinExistence type="predicted"/>
<gene>
    <name evidence="1" type="ORF">GLOINDRAFT_29243</name>
</gene>
<dbReference type="STRING" id="747089.U9TR85"/>
<dbReference type="InterPro" id="IPR011990">
    <property type="entry name" value="TPR-like_helical_dom_sf"/>
</dbReference>
<dbReference type="VEuPathDB" id="FungiDB:RhiirFUN_022695"/>
<dbReference type="Gene3D" id="1.25.40.10">
    <property type="entry name" value="Tetratricopeptide repeat domain"/>
    <property type="match status" value="1"/>
</dbReference>
<evidence type="ECO:0000313" key="1">
    <source>
        <dbReference type="EMBL" id="ESA10615.1"/>
    </source>
</evidence>
<dbReference type="EMBL" id="KI286908">
    <property type="protein sequence ID" value="ESA10615.1"/>
    <property type="molecule type" value="Genomic_DNA"/>
</dbReference>
<dbReference type="AlphaFoldDB" id="U9TR85"/>
<sequence length="154" mass="17986">MKSLIKKKEIITAEELFGKLGKEYYDVEIYNSMMDGYIKCVKENKLEKSLYIRNDAKKWRLDQIKKHILLNLFGKLKAQTEAVFGDIIENGIEPDERGYQGVNLYYAKNNDIGNEMVYTANIRPNGVILTTLMCAWTRLKNPIKIMILIKYLRI</sequence>